<gene>
    <name evidence="2" type="ORF">N1032_26955</name>
</gene>
<comment type="caution">
    <text evidence="2">The sequence shown here is derived from an EMBL/GenBank/DDBJ whole genome shotgun (WGS) entry which is preliminary data.</text>
</comment>
<evidence type="ECO:0000313" key="3">
    <source>
        <dbReference type="Proteomes" id="UP001165586"/>
    </source>
</evidence>
<sequence length="188" mass="20389">QSIWQRGVTREDQKAKEAAEAEAKKPDYTYSKGVGIWDKKTGLDVNGNPVKSTGSANETLPAPGGVDQNTANLAVKNGYYKDEQGNYHTYDPKKGWQIASKNDTAQLVANEPETIRGNIDSYSNHLDQVIDVGGGSIQDVKDKDGNPVIDKETGLPMQKYVISESSDAVKDFGGASRKLGDWNNLPST</sequence>
<organism evidence="2 3">
    <name type="scientific">Herbiconiux daphne</name>
    <dbReference type="NCBI Taxonomy" id="2970914"/>
    <lineage>
        <taxon>Bacteria</taxon>
        <taxon>Bacillati</taxon>
        <taxon>Actinomycetota</taxon>
        <taxon>Actinomycetes</taxon>
        <taxon>Micrococcales</taxon>
        <taxon>Microbacteriaceae</taxon>
        <taxon>Herbiconiux</taxon>
    </lineage>
</organism>
<feature type="region of interest" description="Disordered" evidence="1">
    <location>
        <begin position="1"/>
        <end position="24"/>
    </location>
</feature>
<feature type="compositionally biased region" description="Basic and acidic residues" evidence="1">
    <location>
        <begin position="8"/>
        <end position="24"/>
    </location>
</feature>
<evidence type="ECO:0000256" key="1">
    <source>
        <dbReference type="SAM" id="MobiDB-lite"/>
    </source>
</evidence>
<evidence type="ECO:0000313" key="2">
    <source>
        <dbReference type="EMBL" id="MCS5737376.1"/>
    </source>
</evidence>
<keyword evidence="3" id="KW-1185">Reference proteome</keyword>
<dbReference type="Proteomes" id="UP001165586">
    <property type="component" value="Unassembled WGS sequence"/>
</dbReference>
<feature type="non-terminal residue" evidence="2">
    <location>
        <position position="188"/>
    </location>
</feature>
<reference evidence="2" key="1">
    <citation type="submission" date="2022-08" db="EMBL/GenBank/DDBJ databases">
        <authorList>
            <person name="Deng Y."/>
            <person name="Han X.-F."/>
            <person name="Zhang Y.-Q."/>
        </authorList>
    </citation>
    <scope>NUCLEOTIDE SEQUENCE</scope>
    <source>
        <strain evidence="2">CPCC 203386</strain>
    </source>
</reference>
<feature type="compositionally biased region" description="Polar residues" evidence="1">
    <location>
        <begin position="49"/>
        <end position="58"/>
    </location>
</feature>
<feature type="region of interest" description="Disordered" evidence="1">
    <location>
        <begin position="47"/>
        <end position="68"/>
    </location>
</feature>
<feature type="non-terminal residue" evidence="2">
    <location>
        <position position="1"/>
    </location>
</feature>
<dbReference type="EMBL" id="JANLCJ010000645">
    <property type="protein sequence ID" value="MCS5737376.1"/>
    <property type="molecule type" value="Genomic_DNA"/>
</dbReference>
<protein>
    <submittedName>
        <fullName evidence="2">Uncharacterized protein</fullName>
    </submittedName>
</protein>
<dbReference type="RefSeq" id="WP_259543760.1">
    <property type="nucleotide sequence ID" value="NZ_JANLCJ010000645.1"/>
</dbReference>
<proteinExistence type="predicted"/>
<accession>A0ABT2HBP1</accession>
<name>A0ABT2HBP1_9MICO</name>